<proteinExistence type="predicted"/>
<dbReference type="Proteomes" id="UP000017984">
    <property type="component" value="Chromosome"/>
</dbReference>
<gene>
    <name evidence="1" type="ORF">M878_42005</name>
</gene>
<protein>
    <submittedName>
        <fullName evidence="1">Uncharacterized protein</fullName>
    </submittedName>
</protein>
<keyword evidence="2" id="KW-1185">Reference proteome</keyword>
<reference evidence="1 2" key="1">
    <citation type="journal article" date="2014" name="Genome Announc.">
        <title>Draft Genome Sequence of Streptomyces roseochromogenes subsp. oscitans DS 12.976, Producer of the Aminocoumarin Antibiotic Clorobiocin.</title>
        <authorList>
            <person name="Ruckert C."/>
            <person name="Kalinowski J."/>
            <person name="Heide L."/>
            <person name="Apel A.K."/>
        </authorList>
    </citation>
    <scope>NUCLEOTIDE SEQUENCE [LARGE SCALE GENOMIC DNA]</scope>
    <source>
        <strain evidence="1 2">DS 12.976</strain>
    </source>
</reference>
<dbReference type="EMBL" id="AWQX01000378">
    <property type="protein sequence ID" value="EST19522.1"/>
    <property type="molecule type" value="Genomic_DNA"/>
</dbReference>
<dbReference type="AlphaFoldDB" id="V6JHZ3"/>
<name>V6JHZ3_STRRC</name>
<comment type="caution">
    <text evidence="1">The sequence shown here is derived from an EMBL/GenBank/DDBJ whole genome shotgun (WGS) entry which is preliminary data.</text>
</comment>
<dbReference type="HOGENOM" id="CLU_3405806_0_0_11"/>
<accession>V6JHZ3</accession>
<evidence type="ECO:0000313" key="1">
    <source>
        <dbReference type="EMBL" id="EST19522.1"/>
    </source>
</evidence>
<organism evidence="1 2">
    <name type="scientific">Streptomyces roseochromogenus subsp. oscitans DS 12.976</name>
    <dbReference type="NCBI Taxonomy" id="1352936"/>
    <lineage>
        <taxon>Bacteria</taxon>
        <taxon>Bacillati</taxon>
        <taxon>Actinomycetota</taxon>
        <taxon>Actinomycetes</taxon>
        <taxon>Kitasatosporales</taxon>
        <taxon>Streptomycetaceae</taxon>
        <taxon>Streptomyces</taxon>
    </lineage>
</organism>
<evidence type="ECO:0000313" key="2">
    <source>
        <dbReference type="Proteomes" id="UP000017984"/>
    </source>
</evidence>
<sequence length="30" mass="3132">MGPTVDFALALVDRLRDGAHGGRLLPRGLG</sequence>
<dbReference type="STRING" id="1352936.M878_42005"/>